<feature type="binding site" evidence="6">
    <location>
        <position position="112"/>
    </location>
    <ligand>
        <name>tRNA</name>
        <dbReference type="ChEBI" id="CHEBI:17843"/>
    </ligand>
</feature>
<dbReference type="EC" id="3.1.1.29" evidence="1 6"/>
<comment type="catalytic activity">
    <reaction evidence="6">
        <text>an N-acyl-L-alpha-aminoacyl-tRNA + H2O = an N-acyl-L-amino acid + a tRNA + H(+)</text>
        <dbReference type="Rhea" id="RHEA:54448"/>
        <dbReference type="Rhea" id="RHEA-COMP:10123"/>
        <dbReference type="Rhea" id="RHEA-COMP:13883"/>
        <dbReference type="ChEBI" id="CHEBI:15377"/>
        <dbReference type="ChEBI" id="CHEBI:15378"/>
        <dbReference type="ChEBI" id="CHEBI:59874"/>
        <dbReference type="ChEBI" id="CHEBI:78442"/>
        <dbReference type="ChEBI" id="CHEBI:138191"/>
        <dbReference type="EC" id="3.1.1.29"/>
    </reaction>
</comment>
<dbReference type="EMBL" id="SJPR01000005">
    <property type="protein sequence ID" value="TWT95335.1"/>
    <property type="molecule type" value="Genomic_DNA"/>
</dbReference>
<evidence type="ECO:0000256" key="6">
    <source>
        <dbReference type="HAMAP-Rule" id="MF_00083"/>
    </source>
</evidence>
<keyword evidence="2 6" id="KW-0820">tRNA-binding</keyword>
<comment type="subcellular location">
    <subcellularLocation>
        <location evidence="6">Cytoplasm</location>
    </subcellularLocation>
</comment>
<dbReference type="GO" id="GO:0004045">
    <property type="term" value="F:peptidyl-tRNA hydrolase activity"/>
    <property type="evidence" value="ECO:0007669"/>
    <property type="project" value="UniProtKB-UniRule"/>
</dbReference>
<keyword evidence="8" id="KW-1185">Reference proteome</keyword>
<evidence type="ECO:0000256" key="3">
    <source>
        <dbReference type="ARBA" id="ARBA00022801"/>
    </source>
</evidence>
<feature type="site" description="Discriminates between blocked and unblocked aminoacyl-tRNA" evidence="6">
    <location>
        <position position="9"/>
    </location>
</feature>
<evidence type="ECO:0000256" key="4">
    <source>
        <dbReference type="ARBA" id="ARBA00022884"/>
    </source>
</evidence>
<gene>
    <name evidence="6 7" type="primary">pth</name>
    <name evidence="7" type="ORF">Pla108_34810</name>
</gene>
<dbReference type="InterPro" id="IPR036416">
    <property type="entry name" value="Pept_tRNA_hydro_sf"/>
</dbReference>
<organism evidence="7 8">
    <name type="scientific">Botrimarina colliarenosi</name>
    <dbReference type="NCBI Taxonomy" id="2528001"/>
    <lineage>
        <taxon>Bacteria</taxon>
        <taxon>Pseudomonadati</taxon>
        <taxon>Planctomycetota</taxon>
        <taxon>Planctomycetia</taxon>
        <taxon>Pirellulales</taxon>
        <taxon>Lacipirellulaceae</taxon>
        <taxon>Botrimarina</taxon>
    </lineage>
</organism>
<dbReference type="Proteomes" id="UP000317421">
    <property type="component" value="Unassembled WGS sequence"/>
</dbReference>
<feature type="binding site" evidence="6">
    <location>
        <position position="64"/>
    </location>
    <ligand>
        <name>tRNA</name>
        <dbReference type="ChEBI" id="CHEBI:17843"/>
    </ligand>
</feature>
<keyword evidence="4 6" id="KW-0694">RNA-binding</keyword>
<proteinExistence type="inferred from homology"/>
<feature type="binding site" evidence="6">
    <location>
        <position position="14"/>
    </location>
    <ligand>
        <name>tRNA</name>
        <dbReference type="ChEBI" id="CHEBI:17843"/>
    </ligand>
</feature>
<evidence type="ECO:0000256" key="2">
    <source>
        <dbReference type="ARBA" id="ARBA00022555"/>
    </source>
</evidence>
<comment type="similarity">
    <text evidence="6">Belongs to the PTH family.</text>
</comment>
<dbReference type="GO" id="GO:0000049">
    <property type="term" value="F:tRNA binding"/>
    <property type="evidence" value="ECO:0007669"/>
    <property type="project" value="UniProtKB-UniRule"/>
</dbReference>
<dbReference type="SUPFAM" id="SSF53178">
    <property type="entry name" value="Peptidyl-tRNA hydrolase-like"/>
    <property type="match status" value="1"/>
</dbReference>
<protein>
    <recommendedName>
        <fullName evidence="5 6">Peptidyl-tRNA hydrolase</fullName>
        <shortName evidence="6">Pth</shortName>
        <ecNumber evidence="1 6">3.1.1.29</ecNumber>
    </recommendedName>
</protein>
<dbReference type="PANTHER" id="PTHR17224">
    <property type="entry name" value="PEPTIDYL-TRNA HYDROLASE"/>
    <property type="match status" value="1"/>
</dbReference>
<dbReference type="NCBIfam" id="TIGR00447">
    <property type="entry name" value="pth"/>
    <property type="match status" value="1"/>
</dbReference>
<name>A0A5C6A7P0_9BACT</name>
<dbReference type="CDD" id="cd00462">
    <property type="entry name" value="PTH"/>
    <property type="match status" value="1"/>
</dbReference>
<dbReference type="Gene3D" id="3.40.50.1470">
    <property type="entry name" value="Peptidyl-tRNA hydrolase"/>
    <property type="match status" value="1"/>
</dbReference>
<dbReference type="GO" id="GO:0005737">
    <property type="term" value="C:cytoplasm"/>
    <property type="evidence" value="ECO:0007669"/>
    <property type="project" value="UniProtKB-SubCell"/>
</dbReference>
<dbReference type="FunFam" id="3.40.50.1470:FF:000001">
    <property type="entry name" value="Peptidyl-tRNA hydrolase"/>
    <property type="match status" value="1"/>
</dbReference>
<comment type="caution">
    <text evidence="7">The sequence shown here is derived from an EMBL/GenBank/DDBJ whole genome shotgun (WGS) entry which is preliminary data.</text>
</comment>
<dbReference type="InterPro" id="IPR001328">
    <property type="entry name" value="Pept_tRNA_hydro"/>
</dbReference>
<comment type="function">
    <text evidence="6">Catalyzes the release of premature peptidyl moieties from peptidyl-tRNA molecules trapped in stalled 50S ribosomal subunits, and thus maintains levels of free tRNAs and 50S ribosomes.</text>
</comment>
<comment type="subunit">
    <text evidence="6">Monomer.</text>
</comment>
<reference evidence="7 8" key="1">
    <citation type="submission" date="2019-02" db="EMBL/GenBank/DDBJ databases">
        <title>Deep-cultivation of Planctomycetes and their phenomic and genomic characterization uncovers novel biology.</title>
        <authorList>
            <person name="Wiegand S."/>
            <person name="Jogler M."/>
            <person name="Boedeker C."/>
            <person name="Pinto D."/>
            <person name="Vollmers J."/>
            <person name="Rivas-Marin E."/>
            <person name="Kohn T."/>
            <person name="Peeters S.H."/>
            <person name="Heuer A."/>
            <person name="Rast P."/>
            <person name="Oberbeckmann S."/>
            <person name="Bunk B."/>
            <person name="Jeske O."/>
            <person name="Meyerdierks A."/>
            <person name="Storesund J.E."/>
            <person name="Kallscheuer N."/>
            <person name="Luecker S."/>
            <person name="Lage O.M."/>
            <person name="Pohl T."/>
            <person name="Merkel B.J."/>
            <person name="Hornburger P."/>
            <person name="Mueller R.-W."/>
            <person name="Bruemmer F."/>
            <person name="Labrenz M."/>
            <person name="Spormann A.M."/>
            <person name="Op Den Camp H."/>
            <person name="Overmann J."/>
            <person name="Amann R."/>
            <person name="Jetten M.S.M."/>
            <person name="Mascher T."/>
            <person name="Medema M.H."/>
            <person name="Devos D.P."/>
            <person name="Kaster A.-K."/>
            <person name="Ovreas L."/>
            <person name="Rohde M."/>
            <person name="Galperin M.Y."/>
            <person name="Jogler C."/>
        </authorList>
    </citation>
    <scope>NUCLEOTIDE SEQUENCE [LARGE SCALE GENOMIC DNA]</scope>
    <source>
        <strain evidence="7 8">Pla108</strain>
    </source>
</reference>
<feature type="active site" description="Proton acceptor" evidence="6">
    <location>
        <position position="19"/>
    </location>
</feature>
<keyword evidence="6" id="KW-0963">Cytoplasm</keyword>
<dbReference type="RefSeq" id="WP_146446177.1">
    <property type="nucleotide sequence ID" value="NZ_SJPR01000005.1"/>
</dbReference>
<evidence type="ECO:0000313" key="7">
    <source>
        <dbReference type="EMBL" id="TWT95335.1"/>
    </source>
</evidence>
<dbReference type="GO" id="GO:0072344">
    <property type="term" value="P:rescue of stalled ribosome"/>
    <property type="evidence" value="ECO:0007669"/>
    <property type="project" value="UniProtKB-UniRule"/>
</dbReference>
<accession>A0A5C6A7P0</accession>
<evidence type="ECO:0000256" key="5">
    <source>
        <dbReference type="ARBA" id="ARBA00050038"/>
    </source>
</evidence>
<evidence type="ECO:0000256" key="1">
    <source>
        <dbReference type="ARBA" id="ARBA00013260"/>
    </source>
</evidence>
<dbReference type="AlphaFoldDB" id="A0A5C6A7P0"/>
<comment type="function">
    <text evidence="6">Hydrolyzes ribosome-free peptidyl-tRNAs (with 1 or more amino acids incorporated), which drop off the ribosome during protein synthesis, or as a result of ribosome stalling.</text>
</comment>
<feature type="site" description="Stabilizes the basic form of H active site to accept a proton" evidence="6">
    <location>
        <position position="91"/>
    </location>
</feature>
<evidence type="ECO:0000313" key="8">
    <source>
        <dbReference type="Proteomes" id="UP000317421"/>
    </source>
</evidence>
<dbReference type="GO" id="GO:0006515">
    <property type="term" value="P:protein quality control for misfolded or incompletely synthesized proteins"/>
    <property type="evidence" value="ECO:0007669"/>
    <property type="project" value="UniProtKB-UniRule"/>
</dbReference>
<sequence>MKIVVGLGNPGKQYEATRHNVGFDTLRLLAEQFSAETPKSKFDSYVTEAMVNGERTLLVWPQTFMNRSGQAVRQVVQFYKTPLEDLLVICDDFALDVGRLRIRAKGSSGGQNGLKDVAQQLATEDYQRLRIGVGPVPSGRNAADFVLGRFASKERELVEVAIADAAAAVACWAEAGVTEAMNKFNGAGS</sequence>
<dbReference type="HAMAP" id="MF_00083">
    <property type="entry name" value="Pept_tRNA_hydro_bact"/>
    <property type="match status" value="1"/>
</dbReference>
<dbReference type="OrthoDB" id="9800507at2"/>
<dbReference type="Pfam" id="PF01195">
    <property type="entry name" value="Pept_tRNA_hydro"/>
    <property type="match status" value="1"/>
</dbReference>
<keyword evidence="3 6" id="KW-0378">Hydrolase</keyword>
<dbReference type="PANTHER" id="PTHR17224:SF1">
    <property type="entry name" value="PEPTIDYL-TRNA HYDROLASE"/>
    <property type="match status" value="1"/>
</dbReference>
<feature type="binding site" evidence="6">
    <location>
        <position position="66"/>
    </location>
    <ligand>
        <name>tRNA</name>
        <dbReference type="ChEBI" id="CHEBI:17843"/>
    </ligand>
</feature>